<protein>
    <submittedName>
        <fullName evidence="2">Uncharacterized protein</fullName>
    </submittedName>
</protein>
<reference evidence="2 3" key="1">
    <citation type="submission" date="2016-03" db="EMBL/GenBank/DDBJ databases">
        <title>Comparative genomics of the ectomycorrhizal sister species Rhizopogon vinicolor and Rhizopogon vesiculosus (Basidiomycota: Boletales) reveals a divergence of the mating type B locus.</title>
        <authorList>
            <person name="Mujic A.B."/>
            <person name="Kuo A."/>
            <person name="Tritt A."/>
            <person name="Lipzen A."/>
            <person name="Chen C."/>
            <person name="Johnson J."/>
            <person name="Sharma A."/>
            <person name="Barry K."/>
            <person name="Grigoriev I.V."/>
            <person name="Spatafora J.W."/>
        </authorList>
    </citation>
    <scope>NUCLEOTIDE SEQUENCE [LARGE SCALE GENOMIC DNA]</scope>
    <source>
        <strain evidence="2 3">AM-OR11-056</strain>
    </source>
</reference>
<evidence type="ECO:0000256" key="1">
    <source>
        <dbReference type="SAM" id="MobiDB-lite"/>
    </source>
</evidence>
<dbReference type="EMBL" id="LVVM01006578">
    <property type="protein sequence ID" value="OJA07722.1"/>
    <property type="molecule type" value="Genomic_DNA"/>
</dbReference>
<comment type="caution">
    <text evidence="2">The sequence shown here is derived from an EMBL/GenBank/DDBJ whole genome shotgun (WGS) entry which is preliminary data.</text>
</comment>
<evidence type="ECO:0000313" key="3">
    <source>
        <dbReference type="Proteomes" id="UP000183567"/>
    </source>
</evidence>
<feature type="region of interest" description="Disordered" evidence="1">
    <location>
        <begin position="298"/>
        <end position="327"/>
    </location>
</feature>
<organism evidence="2 3">
    <name type="scientific">Rhizopogon vesiculosus</name>
    <dbReference type="NCBI Taxonomy" id="180088"/>
    <lineage>
        <taxon>Eukaryota</taxon>
        <taxon>Fungi</taxon>
        <taxon>Dikarya</taxon>
        <taxon>Basidiomycota</taxon>
        <taxon>Agaricomycotina</taxon>
        <taxon>Agaricomycetes</taxon>
        <taxon>Agaricomycetidae</taxon>
        <taxon>Boletales</taxon>
        <taxon>Suillineae</taxon>
        <taxon>Rhizopogonaceae</taxon>
        <taxon>Rhizopogon</taxon>
    </lineage>
</organism>
<proteinExistence type="predicted"/>
<feature type="region of interest" description="Disordered" evidence="1">
    <location>
        <begin position="238"/>
        <end position="278"/>
    </location>
</feature>
<keyword evidence="3" id="KW-1185">Reference proteome</keyword>
<dbReference type="Proteomes" id="UP000183567">
    <property type="component" value="Unassembled WGS sequence"/>
</dbReference>
<accession>A0A1J8QE95</accession>
<dbReference type="AlphaFoldDB" id="A0A1J8QE95"/>
<feature type="region of interest" description="Disordered" evidence="1">
    <location>
        <begin position="334"/>
        <end position="353"/>
    </location>
</feature>
<gene>
    <name evidence="2" type="ORF">AZE42_06101</name>
</gene>
<sequence length="403" mass="44521">MSRPYQSYFTSSRKSEPGFMTYTHPSKDGARKYPPSRASPASDQTLPGEHVPNGVPWVPKEATQIPPVDIGLAIEATDQELASAWDRSQMIKEVKENLFTPLILTTKQHTKHVSKASERNAPGYPEATFGTAAYGAYTNDTADLGRRSANHSASRAFPGYPPLTPMFPIAPGYPSTYYYGCNSPYMYSSNYFGSPAPDEIPYLSSPVMNTNATSYPSTTHEVNNPDYNRAAPNFPPINSTTLQKKSYPIPTAGRGGTSSCGQTTHHSRPDELPSAAFDPYSTTDTIVLDSRRKAKLKNVSSEDALGDAQRVTERNRSSFPTNGRRCTLSYDQTAYPSRPDELPSAAPDPYYTTDSTSYRKAKLKKHHRWTHLSMLKKSPNATVRLFIPMDVAAPLPTTKRQRS</sequence>
<feature type="compositionally biased region" description="Polar residues" evidence="1">
    <location>
        <begin position="1"/>
        <end position="12"/>
    </location>
</feature>
<evidence type="ECO:0000313" key="2">
    <source>
        <dbReference type="EMBL" id="OJA07722.1"/>
    </source>
</evidence>
<name>A0A1J8QE95_9AGAM</name>
<feature type="region of interest" description="Disordered" evidence="1">
    <location>
        <begin position="1"/>
        <end position="50"/>
    </location>
</feature>
<dbReference type="OrthoDB" id="2423701at2759"/>